<dbReference type="Proteomes" id="UP000729402">
    <property type="component" value="Unassembled WGS sequence"/>
</dbReference>
<dbReference type="SMART" id="SM00338">
    <property type="entry name" value="BRLZ"/>
    <property type="match status" value="1"/>
</dbReference>
<dbReference type="Pfam" id="PF00170">
    <property type="entry name" value="bZIP_1"/>
    <property type="match status" value="1"/>
</dbReference>
<comment type="subcellular location">
    <subcellularLocation>
        <location evidence="1">Nucleus</location>
    </subcellularLocation>
</comment>
<keyword evidence="8" id="KW-1185">Reference proteome</keyword>
<dbReference type="GO" id="GO:0003677">
    <property type="term" value="F:DNA binding"/>
    <property type="evidence" value="ECO:0007669"/>
    <property type="project" value="UniProtKB-KW"/>
</dbReference>
<reference evidence="7" key="2">
    <citation type="submission" date="2021-02" db="EMBL/GenBank/DDBJ databases">
        <authorList>
            <person name="Kimball J.A."/>
            <person name="Haas M.W."/>
            <person name="Macchietto M."/>
            <person name="Kono T."/>
            <person name="Duquette J."/>
            <person name="Shao M."/>
        </authorList>
    </citation>
    <scope>NUCLEOTIDE SEQUENCE</scope>
    <source>
        <tissue evidence="7">Fresh leaf tissue</tissue>
    </source>
</reference>
<evidence type="ECO:0000259" key="6">
    <source>
        <dbReference type="PROSITE" id="PS50217"/>
    </source>
</evidence>
<name>A0A8J5S6H8_ZIZPA</name>
<dbReference type="AlphaFoldDB" id="A0A8J5S6H8"/>
<protein>
    <recommendedName>
        <fullName evidence="6">BZIP domain-containing protein</fullName>
    </recommendedName>
</protein>
<dbReference type="OrthoDB" id="1927218at2759"/>
<keyword evidence="5" id="KW-0175">Coiled coil</keyword>
<dbReference type="GO" id="GO:0003700">
    <property type="term" value="F:DNA-binding transcription factor activity"/>
    <property type="evidence" value="ECO:0007669"/>
    <property type="project" value="InterPro"/>
</dbReference>
<dbReference type="GO" id="GO:0005634">
    <property type="term" value="C:nucleus"/>
    <property type="evidence" value="ECO:0007669"/>
    <property type="project" value="UniProtKB-SubCell"/>
</dbReference>
<reference evidence="7" key="1">
    <citation type="journal article" date="2021" name="bioRxiv">
        <title>Whole Genome Assembly and Annotation of Northern Wild Rice, Zizania palustris L., Supports a Whole Genome Duplication in the Zizania Genus.</title>
        <authorList>
            <person name="Haas M."/>
            <person name="Kono T."/>
            <person name="Macchietto M."/>
            <person name="Millas R."/>
            <person name="McGilp L."/>
            <person name="Shao M."/>
            <person name="Duquette J."/>
            <person name="Hirsch C.N."/>
            <person name="Kimball J."/>
        </authorList>
    </citation>
    <scope>NUCLEOTIDE SEQUENCE</scope>
    <source>
        <tissue evidence="7">Fresh leaf tissue</tissue>
    </source>
</reference>
<keyword evidence="2" id="KW-0938">Abscisic acid signaling pathway</keyword>
<feature type="coiled-coil region" evidence="5">
    <location>
        <begin position="273"/>
        <end position="311"/>
    </location>
</feature>
<evidence type="ECO:0000256" key="5">
    <source>
        <dbReference type="SAM" id="Coils"/>
    </source>
</evidence>
<proteinExistence type="predicted"/>
<sequence length="337" mass="36251">MDFPGGSGRQQELLRQGSVYSLTFDEFQSTLGGAGKDFGSLNMDELLRSIWTAEESQAVGATSTTLSTAAPAVHAAGAPVQRQGSLTLPRTLSQKTVDEVWRDMMCFGGAATAPAAAEPPPAQRQPTLGEITLEEFLVRAGVVREDMAGSSVSPAPVPSGVPPPHPPQEPPMLFAQSNVFAPMVPPLSLGNGLVSGAIRQVGDGAAPFVSPGQATSNGLGKMEGGYLSSLSPPPAPFVFNGGMRGRKTSGIEKVIERRQRRMIKNRESAARSRQKKQTYMMELEAEVSKLKELNEALQKKQEEMLEQQKNEVLERISRQVGPTTKRICLRRTLTGPW</sequence>
<evidence type="ECO:0000256" key="1">
    <source>
        <dbReference type="ARBA" id="ARBA00004123"/>
    </source>
</evidence>
<dbReference type="CDD" id="cd14707">
    <property type="entry name" value="bZIP_plant_BZIP46"/>
    <property type="match status" value="1"/>
</dbReference>
<dbReference type="PROSITE" id="PS50217">
    <property type="entry name" value="BZIP"/>
    <property type="match status" value="1"/>
</dbReference>
<evidence type="ECO:0000256" key="2">
    <source>
        <dbReference type="ARBA" id="ARBA00022682"/>
    </source>
</evidence>
<dbReference type="EMBL" id="JAAALK010000287">
    <property type="protein sequence ID" value="KAG8059333.1"/>
    <property type="molecule type" value="Genomic_DNA"/>
</dbReference>
<evidence type="ECO:0000256" key="4">
    <source>
        <dbReference type="ARBA" id="ARBA00023242"/>
    </source>
</evidence>
<dbReference type="PANTHER" id="PTHR22952">
    <property type="entry name" value="CAMP-RESPONSE ELEMENT BINDING PROTEIN-RELATED"/>
    <property type="match status" value="1"/>
</dbReference>
<organism evidence="7 8">
    <name type="scientific">Zizania palustris</name>
    <name type="common">Northern wild rice</name>
    <dbReference type="NCBI Taxonomy" id="103762"/>
    <lineage>
        <taxon>Eukaryota</taxon>
        <taxon>Viridiplantae</taxon>
        <taxon>Streptophyta</taxon>
        <taxon>Embryophyta</taxon>
        <taxon>Tracheophyta</taxon>
        <taxon>Spermatophyta</taxon>
        <taxon>Magnoliopsida</taxon>
        <taxon>Liliopsida</taxon>
        <taxon>Poales</taxon>
        <taxon>Poaceae</taxon>
        <taxon>BOP clade</taxon>
        <taxon>Oryzoideae</taxon>
        <taxon>Oryzeae</taxon>
        <taxon>Zizaniinae</taxon>
        <taxon>Zizania</taxon>
    </lineage>
</organism>
<keyword evidence="3" id="KW-0238">DNA-binding</keyword>
<dbReference type="InterPro" id="IPR043452">
    <property type="entry name" value="BZIP46-like"/>
</dbReference>
<comment type="caution">
    <text evidence="7">The sequence shown here is derived from an EMBL/GenBank/DDBJ whole genome shotgun (WGS) entry which is preliminary data.</text>
</comment>
<accession>A0A8J5S6H8</accession>
<feature type="domain" description="BZIP" evidence="6">
    <location>
        <begin position="255"/>
        <end position="307"/>
    </location>
</feature>
<dbReference type="PANTHER" id="PTHR22952:SF103">
    <property type="entry name" value="BZIP TRANSCRIPTION FACTOR 23"/>
    <property type="match status" value="1"/>
</dbReference>
<evidence type="ECO:0000313" key="8">
    <source>
        <dbReference type="Proteomes" id="UP000729402"/>
    </source>
</evidence>
<dbReference type="PROSITE" id="PS00036">
    <property type="entry name" value="BZIP_BASIC"/>
    <property type="match status" value="1"/>
</dbReference>
<dbReference type="InterPro" id="IPR004827">
    <property type="entry name" value="bZIP"/>
</dbReference>
<dbReference type="GO" id="GO:0009738">
    <property type="term" value="P:abscisic acid-activated signaling pathway"/>
    <property type="evidence" value="ECO:0007669"/>
    <property type="project" value="UniProtKB-KW"/>
</dbReference>
<evidence type="ECO:0000256" key="3">
    <source>
        <dbReference type="ARBA" id="ARBA00023125"/>
    </source>
</evidence>
<gene>
    <name evidence="7" type="ORF">GUJ93_ZPchr0002g24395</name>
</gene>
<dbReference type="GO" id="GO:0045893">
    <property type="term" value="P:positive regulation of DNA-templated transcription"/>
    <property type="evidence" value="ECO:0007669"/>
    <property type="project" value="InterPro"/>
</dbReference>
<keyword evidence="4" id="KW-0539">Nucleus</keyword>
<evidence type="ECO:0000313" key="7">
    <source>
        <dbReference type="EMBL" id="KAG8059333.1"/>
    </source>
</evidence>